<accession>A0A849BZK7</accession>
<dbReference type="Proteomes" id="UP000586827">
    <property type="component" value="Unassembled WGS sequence"/>
</dbReference>
<dbReference type="AlphaFoldDB" id="A0A849BZK7"/>
<evidence type="ECO:0000256" key="1">
    <source>
        <dbReference type="SAM" id="SignalP"/>
    </source>
</evidence>
<keyword evidence="3" id="KW-1185">Reference proteome</keyword>
<evidence type="ECO:0000313" key="3">
    <source>
        <dbReference type="Proteomes" id="UP000586827"/>
    </source>
</evidence>
<sequence>MTMRHSWIALGILSTAALLVIATASAAPSDEDSRQPLTTDHAYVFNQQHRDNLSWWNGTWMPQTVPDGAHIQIQLPSDPVRWSPDNSGDTCRPSPSFGMNTALLPPAHATFLGSDQLADAGRISGSSALSVFDYGVTGSGATAICLRPEPADAEPDALGFPSDTPPFYVLTLLVGILQADIR</sequence>
<name>A0A849BZK7_9NOCA</name>
<feature type="signal peptide" evidence="1">
    <location>
        <begin position="1"/>
        <end position="26"/>
    </location>
</feature>
<feature type="chain" id="PRO_5032738588" description="Secreted protein" evidence="1">
    <location>
        <begin position="27"/>
        <end position="182"/>
    </location>
</feature>
<organism evidence="2 3">
    <name type="scientific">Nocardia uniformis</name>
    <dbReference type="NCBI Taxonomy" id="53432"/>
    <lineage>
        <taxon>Bacteria</taxon>
        <taxon>Bacillati</taxon>
        <taxon>Actinomycetota</taxon>
        <taxon>Actinomycetes</taxon>
        <taxon>Mycobacteriales</taxon>
        <taxon>Nocardiaceae</taxon>
        <taxon>Nocardia</taxon>
    </lineage>
</organism>
<keyword evidence="1" id="KW-0732">Signal</keyword>
<dbReference type="RefSeq" id="WP_157552434.1">
    <property type="nucleotide sequence ID" value="NZ_JABELX010000004.1"/>
</dbReference>
<protein>
    <recommendedName>
        <fullName evidence="4">Secreted protein</fullName>
    </recommendedName>
</protein>
<evidence type="ECO:0008006" key="4">
    <source>
        <dbReference type="Google" id="ProtNLM"/>
    </source>
</evidence>
<evidence type="ECO:0000313" key="2">
    <source>
        <dbReference type="EMBL" id="NNH70586.1"/>
    </source>
</evidence>
<comment type="caution">
    <text evidence="2">The sequence shown here is derived from an EMBL/GenBank/DDBJ whole genome shotgun (WGS) entry which is preliminary data.</text>
</comment>
<dbReference type="EMBL" id="JABELX010000004">
    <property type="protein sequence ID" value="NNH70586.1"/>
    <property type="molecule type" value="Genomic_DNA"/>
</dbReference>
<reference evidence="2 3" key="1">
    <citation type="submission" date="2020-05" db="EMBL/GenBank/DDBJ databases">
        <title>MicrobeNet Type strains.</title>
        <authorList>
            <person name="Nicholson A.C."/>
        </authorList>
    </citation>
    <scope>NUCLEOTIDE SEQUENCE [LARGE SCALE GENOMIC DNA]</scope>
    <source>
        <strain evidence="2 3">JCM 3224</strain>
    </source>
</reference>
<proteinExistence type="predicted"/>
<gene>
    <name evidence="2" type="ORF">HLB23_12055</name>
</gene>